<evidence type="ECO:0000256" key="3">
    <source>
        <dbReference type="ARBA" id="ARBA00022692"/>
    </source>
</evidence>
<keyword evidence="13" id="KW-1185">Reference proteome</keyword>
<keyword evidence="10" id="KW-0393">Immunoglobulin domain</keyword>
<evidence type="ECO:0000259" key="11">
    <source>
        <dbReference type="PROSITE" id="PS50835"/>
    </source>
</evidence>
<dbReference type="InterPro" id="IPR003599">
    <property type="entry name" value="Ig_sub"/>
</dbReference>
<keyword evidence="4" id="KW-0732">Signal</keyword>
<dbReference type="SUPFAM" id="SSF48726">
    <property type="entry name" value="Immunoglobulin"/>
    <property type="match status" value="2"/>
</dbReference>
<evidence type="ECO:0000313" key="13">
    <source>
        <dbReference type="Proteomes" id="UP001162483"/>
    </source>
</evidence>
<dbReference type="EMBL" id="CATNWA010000111">
    <property type="protein sequence ID" value="CAI9533133.1"/>
    <property type="molecule type" value="Genomic_DNA"/>
</dbReference>
<dbReference type="Pfam" id="PF07686">
    <property type="entry name" value="V-set"/>
    <property type="match status" value="1"/>
</dbReference>
<dbReference type="InterPro" id="IPR013783">
    <property type="entry name" value="Ig-like_fold"/>
</dbReference>
<keyword evidence="5" id="KW-1133">Transmembrane helix</keyword>
<evidence type="ECO:0000256" key="9">
    <source>
        <dbReference type="ARBA" id="ARBA00023180"/>
    </source>
</evidence>
<gene>
    <name evidence="12" type="ORF">SPARVUS_LOCUS329126</name>
</gene>
<keyword evidence="7" id="KW-1015">Disulfide bond</keyword>
<organism evidence="12 13">
    <name type="scientific">Staurois parvus</name>
    <dbReference type="NCBI Taxonomy" id="386267"/>
    <lineage>
        <taxon>Eukaryota</taxon>
        <taxon>Metazoa</taxon>
        <taxon>Chordata</taxon>
        <taxon>Craniata</taxon>
        <taxon>Vertebrata</taxon>
        <taxon>Euteleostomi</taxon>
        <taxon>Amphibia</taxon>
        <taxon>Batrachia</taxon>
        <taxon>Anura</taxon>
        <taxon>Neobatrachia</taxon>
        <taxon>Ranoidea</taxon>
        <taxon>Ranidae</taxon>
        <taxon>Staurois</taxon>
    </lineage>
</organism>
<sequence length="276" mass="30513">GEALVTSVAYDAAYLPCSFNFIQGVENLIVVWEKTGKDGKNVQVYKSVNGQNDLSNQDSQFRGRTVFSGDFSQGKLDLTLMGATWNDGGVYYCRAANRINHGDNVVVLSVSAPPLQKIQRAAEDDVTLVPKYFGFPTEINWKVNNNKLVEMELESPKPHFYRLADRAALQNTGSLTIRNLTKGDSGDYKSEAIVNNYIQETEIRLSVLDRVCPSPSSLTTAPASMLSCFACPPQPTCPTNGWSTEEKENGWTAIHRIQTKRGRDAELHCEELRVGG</sequence>
<name>A0ABN9ABE8_9NEOB</name>
<evidence type="ECO:0000313" key="12">
    <source>
        <dbReference type="EMBL" id="CAI9533133.1"/>
    </source>
</evidence>
<keyword evidence="2" id="KW-1003">Cell membrane</keyword>
<dbReference type="PANTHER" id="PTHR25466">
    <property type="entry name" value="T-LYMPHOCYTE ACTIVATION ANTIGEN"/>
    <property type="match status" value="1"/>
</dbReference>
<evidence type="ECO:0000256" key="7">
    <source>
        <dbReference type="ARBA" id="ARBA00023157"/>
    </source>
</evidence>
<comment type="subcellular location">
    <subcellularLocation>
        <location evidence="1">Cell membrane</location>
        <topology evidence="1">Single-pass type I membrane protein</topology>
    </subcellularLocation>
</comment>
<comment type="caution">
    <text evidence="12">The sequence shown here is derived from an EMBL/GenBank/DDBJ whole genome shotgun (WGS) entry which is preliminary data.</text>
</comment>
<feature type="domain" description="Ig-like" evidence="11">
    <location>
        <begin position="1"/>
        <end position="111"/>
    </location>
</feature>
<dbReference type="InterPro" id="IPR007110">
    <property type="entry name" value="Ig-like_dom"/>
</dbReference>
<feature type="non-terminal residue" evidence="12">
    <location>
        <position position="1"/>
    </location>
</feature>
<evidence type="ECO:0000256" key="10">
    <source>
        <dbReference type="ARBA" id="ARBA00023319"/>
    </source>
</evidence>
<dbReference type="SMART" id="SM00409">
    <property type="entry name" value="IG"/>
    <property type="match status" value="2"/>
</dbReference>
<keyword evidence="6" id="KW-0472">Membrane</keyword>
<dbReference type="Gene3D" id="2.60.40.10">
    <property type="entry name" value="Immunoglobulins"/>
    <property type="match status" value="2"/>
</dbReference>
<evidence type="ECO:0000256" key="1">
    <source>
        <dbReference type="ARBA" id="ARBA00004251"/>
    </source>
</evidence>
<dbReference type="Proteomes" id="UP001162483">
    <property type="component" value="Unassembled WGS sequence"/>
</dbReference>
<evidence type="ECO:0000256" key="2">
    <source>
        <dbReference type="ARBA" id="ARBA00022475"/>
    </source>
</evidence>
<accession>A0ABN9ABE8</accession>
<reference evidence="12" key="1">
    <citation type="submission" date="2023-05" db="EMBL/GenBank/DDBJ databases">
        <authorList>
            <person name="Stuckert A."/>
        </authorList>
    </citation>
    <scope>NUCLEOTIDE SEQUENCE</scope>
</reference>
<evidence type="ECO:0000256" key="8">
    <source>
        <dbReference type="ARBA" id="ARBA00023170"/>
    </source>
</evidence>
<dbReference type="InterPro" id="IPR036179">
    <property type="entry name" value="Ig-like_dom_sf"/>
</dbReference>
<dbReference type="InterPro" id="IPR051713">
    <property type="entry name" value="T-cell_Activation_Regulation"/>
</dbReference>
<evidence type="ECO:0000256" key="5">
    <source>
        <dbReference type="ARBA" id="ARBA00022989"/>
    </source>
</evidence>
<protein>
    <recommendedName>
        <fullName evidence="11">Ig-like domain-containing protein</fullName>
    </recommendedName>
</protein>
<dbReference type="PROSITE" id="PS50835">
    <property type="entry name" value="IG_LIKE"/>
    <property type="match status" value="1"/>
</dbReference>
<evidence type="ECO:0000256" key="6">
    <source>
        <dbReference type="ARBA" id="ARBA00023136"/>
    </source>
</evidence>
<dbReference type="InterPro" id="IPR013106">
    <property type="entry name" value="Ig_V-set"/>
</dbReference>
<proteinExistence type="predicted"/>
<keyword evidence="8" id="KW-0675">Receptor</keyword>
<keyword evidence="3" id="KW-0812">Transmembrane</keyword>
<evidence type="ECO:0000256" key="4">
    <source>
        <dbReference type="ARBA" id="ARBA00022729"/>
    </source>
</evidence>
<keyword evidence="9" id="KW-0325">Glycoprotein</keyword>
<dbReference type="PANTHER" id="PTHR25466:SF14">
    <property type="entry name" value="BUTYROPHILIN SUBFAMILY 2 MEMBER A2-LIKE-RELATED"/>
    <property type="match status" value="1"/>
</dbReference>